<dbReference type="HOGENOM" id="CLU_1163096_0_0_1"/>
<protein>
    <submittedName>
        <fullName evidence="2">Uncharacterized protein</fullName>
    </submittedName>
</protein>
<feature type="region of interest" description="Disordered" evidence="1">
    <location>
        <begin position="1"/>
        <end position="31"/>
    </location>
</feature>
<dbReference type="Proteomes" id="UP000018721">
    <property type="component" value="Unassembled WGS sequence"/>
</dbReference>
<dbReference type="eggNOG" id="ENOG502QZSZ">
    <property type="taxonomic scope" value="Eukaryota"/>
</dbReference>
<gene>
    <name evidence="2" type="ORF">F443_13079</name>
</gene>
<sequence>MLSEASALERRARIPLSPNDDINVFQDGDNNSDYISEESDGDGISDDGHDFEYGGIDEEVDVLSDSDAVEMDRTFLASLQVGSSTVSGAAKETRKEALRSIPWTQVSTEHETDITAFPGLSLEEARPIGGHLAIANLHPLLLHAEIRMVTTTTEKNRYNLQQVGKCVERILARENTTAVRLLLKLLVGLRQYRHTAYARFFMSLSLLSLRCFAPRRGASLRTGPWWTTMSFLLDSFGGT</sequence>
<proteinExistence type="predicted"/>
<dbReference type="AlphaFoldDB" id="V9ER13"/>
<evidence type="ECO:0000313" key="3">
    <source>
        <dbReference type="Proteomes" id="UP000018721"/>
    </source>
</evidence>
<comment type="caution">
    <text evidence="2">The sequence shown here is derived from an EMBL/GenBank/DDBJ whole genome shotgun (WGS) entry which is preliminary data.</text>
</comment>
<accession>V9ER13</accession>
<keyword evidence="3" id="KW-1185">Reference proteome</keyword>
<organism evidence="2 3">
    <name type="scientific">Phytophthora nicotianae P1569</name>
    <dbReference type="NCBI Taxonomy" id="1317065"/>
    <lineage>
        <taxon>Eukaryota</taxon>
        <taxon>Sar</taxon>
        <taxon>Stramenopiles</taxon>
        <taxon>Oomycota</taxon>
        <taxon>Peronosporomycetes</taxon>
        <taxon>Peronosporales</taxon>
        <taxon>Peronosporaceae</taxon>
        <taxon>Phytophthora</taxon>
    </lineage>
</organism>
<dbReference type="EMBL" id="ANIZ01002232">
    <property type="protein sequence ID" value="ETI41710.1"/>
    <property type="molecule type" value="Genomic_DNA"/>
</dbReference>
<reference evidence="2 3" key="1">
    <citation type="submission" date="2013-11" db="EMBL/GenBank/DDBJ databases">
        <title>The Genome Sequence of Phytophthora parasitica P1569.</title>
        <authorList>
            <consortium name="The Broad Institute Genomics Platform"/>
            <person name="Russ C."/>
            <person name="Tyler B."/>
            <person name="Panabieres F."/>
            <person name="Shan W."/>
            <person name="Tripathy S."/>
            <person name="Grunwald N."/>
            <person name="Machado M."/>
            <person name="Johnson C.S."/>
            <person name="Arredondo F."/>
            <person name="Hong C."/>
            <person name="Coffey M."/>
            <person name="Young S.K."/>
            <person name="Zeng Q."/>
            <person name="Gargeya S."/>
            <person name="Fitzgerald M."/>
            <person name="Abouelleil A."/>
            <person name="Alvarado L."/>
            <person name="Chapman S.B."/>
            <person name="Gainer-Dewar J."/>
            <person name="Goldberg J."/>
            <person name="Griggs A."/>
            <person name="Gujja S."/>
            <person name="Hansen M."/>
            <person name="Howarth C."/>
            <person name="Imamovic A."/>
            <person name="Ireland A."/>
            <person name="Larimer J."/>
            <person name="McCowan C."/>
            <person name="Murphy C."/>
            <person name="Pearson M."/>
            <person name="Poon T.W."/>
            <person name="Priest M."/>
            <person name="Roberts A."/>
            <person name="Saif S."/>
            <person name="Shea T."/>
            <person name="Sykes S."/>
            <person name="Wortman J."/>
            <person name="Nusbaum C."/>
            <person name="Birren B."/>
        </authorList>
    </citation>
    <scope>NUCLEOTIDE SEQUENCE [LARGE SCALE GENOMIC DNA]</scope>
    <source>
        <strain evidence="2 3">P1569</strain>
    </source>
</reference>
<evidence type="ECO:0000313" key="2">
    <source>
        <dbReference type="EMBL" id="ETI41710.1"/>
    </source>
</evidence>
<name>V9ER13_PHYNI</name>
<evidence type="ECO:0000256" key="1">
    <source>
        <dbReference type="SAM" id="MobiDB-lite"/>
    </source>
</evidence>